<dbReference type="Proteomes" id="UP001429984">
    <property type="component" value="Unassembled WGS sequence"/>
</dbReference>
<gene>
    <name evidence="1" type="ORF">IU514_13820</name>
</gene>
<accession>A0ABS0B7W1</accession>
<dbReference type="EMBL" id="JADLZT010000007">
    <property type="protein sequence ID" value="MBF6025105.1"/>
    <property type="molecule type" value="Genomic_DNA"/>
</dbReference>
<keyword evidence="2" id="KW-1185">Reference proteome</keyword>
<organism evidence="1 2">
    <name type="scientific">Lysobacter niastensis</name>
    <dbReference type="NCBI Taxonomy" id="380629"/>
    <lineage>
        <taxon>Bacteria</taxon>
        <taxon>Pseudomonadati</taxon>
        <taxon>Pseudomonadota</taxon>
        <taxon>Gammaproteobacteria</taxon>
        <taxon>Lysobacterales</taxon>
        <taxon>Lysobacteraceae</taxon>
        <taxon>Lysobacter</taxon>
    </lineage>
</organism>
<evidence type="ECO:0000313" key="1">
    <source>
        <dbReference type="EMBL" id="MBF6025105.1"/>
    </source>
</evidence>
<reference evidence="1 2" key="1">
    <citation type="submission" date="2020-11" db="EMBL/GenBank/DDBJ databases">
        <title>Draft Genome Sequence and Secondary Metabolite Biosynthetic Potential of the Lysobacter niastensis Type strain DSM 18481.</title>
        <authorList>
            <person name="Turrini P."/>
            <person name="Artuso I."/>
            <person name="Tescari M."/>
            <person name="Lugli G.A."/>
            <person name="Frangipani E."/>
            <person name="Ventura M."/>
            <person name="Visca P."/>
        </authorList>
    </citation>
    <scope>NUCLEOTIDE SEQUENCE [LARGE SCALE GENOMIC DNA]</scope>
    <source>
        <strain evidence="1 2">DSM 18481</strain>
    </source>
</reference>
<comment type="caution">
    <text evidence="1">The sequence shown here is derived from an EMBL/GenBank/DDBJ whole genome shotgun (WGS) entry which is preliminary data.</text>
</comment>
<evidence type="ECO:0000313" key="2">
    <source>
        <dbReference type="Proteomes" id="UP001429984"/>
    </source>
</evidence>
<proteinExistence type="predicted"/>
<sequence length="180" mass="19187">MFTMSSVRTARRVSDWLRATILTAAAATLVLAVLAIPAGARGNMQISGIGVFNDACVPPAGSPPADLGDYPPIDLSNGSLDGCWYTYVSASKLNPSGTYIEQGTEVFVGCLNGTKCGTFETTYTFTAKFVDETFAEEIHGRCHHPIVGGTGDFAGAKGVLQFKDDVVNLKYDWRGHISLE</sequence>
<name>A0ABS0B7W1_9GAMM</name>
<protein>
    <submittedName>
        <fullName evidence="1">Uncharacterized protein</fullName>
    </submittedName>
</protein>
<dbReference type="RefSeq" id="WP_194931711.1">
    <property type="nucleotide sequence ID" value="NZ_JADLZT010000007.1"/>
</dbReference>